<sequence>EVKGDATDLCKESVATAEAQNAVEQDTNTLDQQIALLSFGSAKPDAVTTSTSTILSSPKFNFGLPTTPTTTGDATDLFKESVATAGAQNAFEQNTNTLDQQIALLSFGTAKPDAVTTSTSTILSSPKFNFGLPTTPTTTGDATDLFKESVATAGAQNAVEQDINTLDQQIALLSFGTAKPDAVTTSTSTILSSPKFNFGLPTTPTTTGDATDLFKESVATAGAQNAVEQDINTLDQQIALLSFGTVKPDAVTTSISTFLSSPKFNFGLPTTPAPTGGFSFNAPDVSNLKIRSVAGAGEKREESRPACQFSFSSKIMEGVKPAIIQPSKLFAFGTPTGAETGEQNKPVTSVSGTSSACSISSIRRFQVPLEPGTAKYGTRTPVNLTITPITKTTSALELDKGTKPISSAIGASSAGSFQVGTTATPVVVHCYCSSFFRSTATATSTTAPTKPTGSLIQPKFTIGSSQLTPKLSEILTEEKKKEEIAKPNISAGFTFGSPKLRKLKPEDKTELKSDNGKKKREELTLKSILKRKDTSKPEESTGMLFSSFTGSREATYFKKTVNFKGFPVKDTPVFGVPKKEPTPLAAFPGSMEKKVEAPEEEVSEEFFPNAEFKPVIPLPDLVEVKTGEEEETELFCNQGILYCFDADSKEWKVKGRGNFKVLRHKKTGKVRFLMRNHELILKICCNHLITPELDLMPMKNSDKAFTWYAQDYSEGELKKEILALKFKLADTAKKLKQIVDLVKEELAKPIPFSLLKKISR</sequence>
<dbReference type="InterPro" id="IPR011993">
    <property type="entry name" value="PH-like_dom_sf"/>
</dbReference>
<dbReference type="SUPFAM" id="SSF50729">
    <property type="entry name" value="PH domain-like"/>
    <property type="match status" value="1"/>
</dbReference>
<name>A0AA88HMI7_ARTSF</name>
<reference evidence="2" key="1">
    <citation type="submission" date="2023-07" db="EMBL/GenBank/DDBJ databases">
        <title>Chromosome-level genome assembly of Artemia franciscana.</title>
        <authorList>
            <person name="Jo E."/>
        </authorList>
    </citation>
    <scope>NUCLEOTIDE SEQUENCE</scope>
    <source>
        <tissue evidence="2">Whole body</tissue>
    </source>
</reference>
<organism evidence="2 3">
    <name type="scientific">Artemia franciscana</name>
    <name type="common">Brine shrimp</name>
    <name type="synonym">Artemia sanfranciscana</name>
    <dbReference type="NCBI Taxonomy" id="6661"/>
    <lineage>
        <taxon>Eukaryota</taxon>
        <taxon>Metazoa</taxon>
        <taxon>Ecdysozoa</taxon>
        <taxon>Arthropoda</taxon>
        <taxon>Crustacea</taxon>
        <taxon>Branchiopoda</taxon>
        <taxon>Anostraca</taxon>
        <taxon>Artemiidae</taxon>
        <taxon>Artemia</taxon>
    </lineage>
</organism>
<dbReference type="InterPro" id="IPR000156">
    <property type="entry name" value="Ran_bind_dom"/>
</dbReference>
<feature type="domain" description="RanBD1" evidence="1">
    <location>
        <begin position="611"/>
        <end position="748"/>
    </location>
</feature>
<dbReference type="InterPro" id="IPR045255">
    <property type="entry name" value="RanBP1-like"/>
</dbReference>
<dbReference type="PROSITE" id="PS50196">
    <property type="entry name" value="RANBD1"/>
    <property type="match status" value="1"/>
</dbReference>
<proteinExistence type="predicted"/>
<dbReference type="PANTHER" id="PTHR23138">
    <property type="entry name" value="RAN BINDING PROTEIN"/>
    <property type="match status" value="1"/>
</dbReference>
<feature type="non-terminal residue" evidence="2">
    <location>
        <position position="1"/>
    </location>
</feature>
<dbReference type="GO" id="GO:0005096">
    <property type="term" value="F:GTPase activator activity"/>
    <property type="evidence" value="ECO:0007669"/>
    <property type="project" value="TreeGrafter"/>
</dbReference>
<accession>A0AA88HMI7</accession>
<comment type="caution">
    <text evidence="2">The sequence shown here is derived from an EMBL/GenBank/DDBJ whole genome shotgun (WGS) entry which is preliminary data.</text>
</comment>
<dbReference type="GO" id="GO:0005737">
    <property type="term" value="C:cytoplasm"/>
    <property type="evidence" value="ECO:0007669"/>
    <property type="project" value="TreeGrafter"/>
</dbReference>
<dbReference type="AlphaFoldDB" id="A0AA88HMI7"/>
<protein>
    <recommendedName>
        <fullName evidence="1">RanBD1 domain-containing protein</fullName>
    </recommendedName>
</protein>
<dbReference type="SMART" id="SM00160">
    <property type="entry name" value="RanBD"/>
    <property type="match status" value="1"/>
</dbReference>
<dbReference type="PANTHER" id="PTHR23138:SF87">
    <property type="entry name" value="E3 SUMO-PROTEIN LIGASE RANBP2"/>
    <property type="match status" value="1"/>
</dbReference>
<keyword evidence="3" id="KW-1185">Reference proteome</keyword>
<dbReference type="EMBL" id="JAVRJZ010000016">
    <property type="protein sequence ID" value="KAK2710406.1"/>
    <property type="molecule type" value="Genomic_DNA"/>
</dbReference>
<evidence type="ECO:0000313" key="2">
    <source>
        <dbReference type="EMBL" id="KAK2710406.1"/>
    </source>
</evidence>
<evidence type="ECO:0000313" key="3">
    <source>
        <dbReference type="Proteomes" id="UP001187531"/>
    </source>
</evidence>
<dbReference type="Proteomes" id="UP001187531">
    <property type="component" value="Unassembled WGS sequence"/>
</dbReference>
<gene>
    <name evidence="2" type="ORF">QYM36_011804</name>
</gene>
<evidence type="ECO:0000259" key="1">
    <source>
        <dbReference type="PROSITE" id="PS50196"/>
    </source>
</evidence>
<dbReference type="Pfam" id="PF00638">
    <property type="entry name" value="Ran_BP1"/>
    <property type="match status" value="1"/>
</dbReference>
<dbReference type="Gene3D" id="2.30.29.30">
    <property type="entry name" value="Pleckstrin-homology domain (PH domain)/Phosphotyrosine-binding domain (PTB)"/>
    <property type="match status" value="1"/>
</dbReference>
<dbReference type="GO" id="GO:0005643">
    <property type="term" value="C:nuclear pore"/>
    <property type="evidence" value="ECO:0007669"/>
    <property type="project" value="TreeGrafter"/>
</dbReference>